<dbReference type="InterPro" id="IPR032675">
    <property type="entry name" value="LRR_dom_sf"/>
</dbReference>
<dbReference type="SMART" id="SM00255">
    <property type="entry name" value="TIR"/>
    <property type="match status" value="1"/>
</dbReference>
<keyword evidence="14" id="KW-1185">Reference proteome</keyword>
<feature type="domain" description="TIR" evidence="12">
    <location>
        <begin position="604"/>
        <end position="745"/>
    </location>
</feature>
<evidence type="ECO:0000313" key="14">
    <source>
        <dbReference type="Proteomes" id="UP001497497"/>
    </source>
</evidence>
<keyword evidence="6" id="KW-0677">Repeat</keyword>
<dbReference type="GO" id="GO:0002224">
    <property type="term" value="P:toll-like receptor signaling pathway"/>
    <property type="evidence" value="ECO:0007669"/>
    <property type="project" value="InterPro"/>
</dbReference>
<evidence type="ECO:0000256" key="7">
    <source>
        <dbReference type="ARBA" id="ARBA00022989"/>
    </source>
</evidence>
<dbReference type="Proteomes" id="UP001497497">
    <property type="component" value="Unassembled WGS sequence"/>
</dbReference>
<dbReference type="InterPro" id="IPR001611">
    <property type="entry name" value="Leu-rich_rpt"/>
</dbReference>
<dbReference type="Pfam" id="PF13855">
    <property type="entry name" value="LRR_8"/>
    <property type="match status" value="2"/>
</dbReference>
<evidence type="ECO:0000256" key="2">
    <source>
        <dbReference type="ARBA" id="ARBA00009634"/>
    </source>
</evidence>
<proteinExistence type="inferred from homology"/>
<evidence type="ECO:0000256" key="1">
    <source>
        <dbReference type="ARBA" id="ARBA00004479"/>
    </source>
</evidence>
<keyword evidence="8 11" id="KW-0472">Membrane</keyword>
<dbReference type="Pfam" id="PF13516">
    <property type="entry name" value="LRR_6"/>
    <property type="match status" value="1"/>
</dbReference>
<keyword evidence="7 11" id="KW-1133">Transmembrane helix</keyword>
<dbReference type="AlphaFoldDB" id="A0AAV2I2D4"/>
<dbReference type="Pfam" id="PF01582">
    <property type="entry name" value="TIR"/>
    <property type="match status" value="1"/>
</dbReference>
<accession>A0AAV2I2D4</accession>
<comment type="subcellular location">
    <subcellularLocation>
        <location evidence="1">Membrane</location>
        <topology evidence="1">Single-pass type I membrane protein</topology>
    </subcellularLocation>
</comment>
<dbReference type="SUPFAM" id="SSF52200">
    <property type="entry name" value="Toll/Interleukin receptor TIR domain"/>
    <property type="match status" value="1"/>
</dbReference>
<evidence type="ECO:0000256" key="5">
    <source>
        <dbReference type="ARBA" id="ARBA00022729"/>
    </source>
</evidence>
<dbReference type="PANTHER" id="PTHR24365:SF541">
    <property type="entry name" value="PROTEIN TOLL-RELATED"/>
    <property type="match status" value="1"/>
</dbReference>
<comment type="similarity">
    <text evidence="2">Belongs to the Toll-like receptor family.</text>
</comment>
<dbReference type="SUPFAM" id="SSF52058">
    <property type="entry name" value="L domain-like"/>
    <property type="match status" value="1"/>
</dbReference>
<evidence type="ECO:0000256" key="8">
    <source>
        <dbReference type="ARBA" id="ARBA00023136"/>
    </source>
</evidence>
<protein>
    <recommendedName>
        <fullName evidence="12">TIR domain-containing protein</fullName>
    </recommendedName>
</protein>
<keyword evidence="3" id="KW-0433">Leucine-rich repeat</keyword>
<keyword evidence="10" id="KW-0325">Glycoprotein</keyword>
<dbReference type="PROSITE" id="PS51450">
    <property type="entry name" value="LRR"/>
    <property type="match status" value="2"/>
</dbReference>
<keyword evidence="4 11" id="KW-0812">Transmembrane</keyword>
<dbReference type="PANTHER" id="PTHR24365">
    <property type="entry name" value="TOLL-LIKE RECEPTOR"/>
    <property type="match status" value="1"/>
</dbReference>
<sequence length="747" mass="85581">MSVDAFQGLGRLKKLSLWNNNLDLRLSPYHPDVFSPLVSLEVLFLNQNMPNGSTGFGYPDRALSKLVKLRTLQIDGLENATFGPGFRNMTSLISLNVSGYQGGYCKMTSLTNKTFVNVQHLQHLNLSSCYVKGKFIEAGTFSPLGSLVSLDLTHNEDIDIVNLDKVFYGLHDTKTLRHLKMHLIVNRYSVGICLDSSYIRHFPKYLEHFDAQENNLEALDRQVISKLSPSLKSLDVSGNKFVFGTYLLDLHRMKNLTSVKINGGSFVYNLPSLYPYELSRYSLQSNCTLYGHTKVQKFRAFVLDLPPNLETIEMNEAGLKYNLSELNATHNNLKHLSLRGNYFSHLYGPFHNFDQLETLDLSFCQVKFISCHFFPSFRSLKNLSLNNNQLGDFFSERDESNETFVFSNLTSLSRLDLSYNNIRKLDPGIFKSLKSLRVLILANNSMINFTVDISLLFNLTYLDLSHNQISSLPADTRTFIDCHLKLLEIKMAQCSILCECVNLEFLLWMTGSRAFDDRFQGYLCVKEDSSIMPITDGYNSTLDELEHACTSHVTIFFFVGAGTVVMFIVILGGIIYRFRWKIRYLYYAAYLQYKRLDRKRDTGFQYDAFVSYDHSDEEFVVRTLCSELESRKLKLCIHGRDFKAGDYIASNVVKSVCSSRKTVVVLTRNMIKSYWCGYEIQMANMESIHTGRQVLVFLLMEKIPASDLGVELLYNIRNNTYVPYPENQLDAGSLNRLWDKLANDIKE</sequence>
<dbReference type="EMBL" id="CAXITT010000400">
    <property type="protein sequence ID" value="CAL1540792.1"/>
    <property type="molecule type" value="Genomic_DNA"/>
</dbReference>
<evidence type="ECO:0000313" key="13">
    <source>
        <dbReference type="EMBL" id="CAL1540792.1"/>
    </source>
</evidence>
<reference evidence="13 14" key="1">
    <citation type="submission" date="2024-04" db="EMBL/GenBank/DDBJ databases">
        <authorList>
            <consortium name="Genoscope - CEA"/>
            <person name="William W."/>
        </authorList>
    </citation>
    <scope>NUCLEOTIDE SEQUENCE [LARGE SCALE GENOMIC DNA]</scope>
</reference>
<dbReference type="Gene3D" id="3.80.10.10">
    <property type="entry name" value="Ribonuclease Inhibitor"/>
    <property type="match status" value="4"/>
</dbReference>
<keyword evidence="5" id="KW-0732">Signal</keyword>
<name>A0AAV2I2D4_LYMST</name>
<keyword evidence="9" id="KW-0675">Receptor</keyword>
<dbReference type="InterPro" id="IPR017241">
    <property type="entry name" value="Toll-like_receptor"/>
</dbReference>
<evidence type="ECO:0000256" key="3">
    <source>
        <dbReference type="ARBA" id="ARBA00022614"/>
    </source>
</evidence>
<organism evidence="13 14">
    <name type="scientific">Lymnaea stagnalis</name>
    <name type="common">Great pond snail</name>
    <name type="synonym">Helix stagnalis</name>
    <dbReference type="NCBI Taxonomy" id="6523"/>
    <lineage>
        <taxon>Eukaryota</taxon>
        <taxon>Metazoa</taxon>
        <taxon>Spiralia</taxon>
        <taxon>Lophotrochozoa</taxon>
        <taxon>Mollusca</taxon>
        <taxon>Gastropoda</taxon>
        <taxon>Heterobranchia</taxon>
        <taxon>Euthyneura</taxon>
        <taxon>Panpulmonata</taxon>
        <taxon>Hygrophila</taxon>
        <taxon>Lymnaeoidea</taxon>
        <taxon>Lymnaeidae</taxon>
        <taxon>Lymnaea</taxon>
    </lineage>
</organism>
<evidence type="ECO:0000259" key="12">
    <source>
        <dbReference type="PROSITE" id="PS50104"/>
    </source>
</evidence>
<dbReference type="SMART" id="SM00369">
    <property type="entry name" value="LRR_TYP"/>
    <property type="match status" value="4"/>
</dbReference>
<dbReference type="InterPro" id="IPR000157">
    <property type="entry name" value="TIR_dom"/>
</dbReference>
<dbReference type="Gene3D" id="3.40.50.10140">
    <property type="entry name" value="Toll/interleukin-1 receptor homology (TIR) domain"/>
    <property type="match status" value="1"/>
</dbReference>
<dbReference type="PROSITE" id="PS50104">
    <property type="entry name" value="TIR"/>
    <property type="match status" value="1"/>
</dbReference>
<dbReference type="GO" id="GO:0005886">
    <property type="term" value="C:plasma membrane"/>
    <property type="evidence" value="ECO:0007669"/>
    <property type="project" value="TreeGrafter"/>
</dbReference>
<dbReference type="GO" id="GO:0004888">
    <property type="term" value="F:transmembrane signaling receptor activity"/>
    <property type="evidence" value="ECO:0007669"/>
    <property type="project" value="InterPro"/>
</dbReference>
<evidence type="ECO:0000256" key="9">
    <source>
        <dbReference type="ARBA" id="ARBA00023170"/>
    </source>
</evidence>
<gene>
    <name evidence="13" type="ORF">GSLYS_00014441001</name>
</gene>
<dbReference type="GO" id="GO:0006955">
    <property type="term" value="P:immune response"/>
    <property type="evidence" value="ECO:0007669"/>
    <property type="project" value="InterPro"/>
</dbReference>
<dbReference type="SUPFAM" id="SSF52047">
    <property type="entry name" value="RNI-like"/>
    <property type="match status" value="1"/>
</dbReference>
<comment type="caution">
    <text evidence="13">The sequence shown here is derived from an EMBL/GenBank/DDBJ whole genome shotgun (WGS) entry which is preliminary data.</text>
</comment>
<dbReference type="InterPro" id="IPR035897">
    <property type="entry name" value="Toll_tir_struct_dom_sf"/>
</dbReference>
<evidence type="ECO:0000256" key="10">
    <source>
        <dbReference type="ARBA" id="ARBA00023180"/>
    </source>
</evidence>
<feature type="transmembrane region" description="Helical" evidence="11">
    <location>
        <begin position="555"/>
        <end position="576"/>
    </location>
</feature>
<dbReference type="InterPro" id="IPR003591">
    <property type="entry name" value="Leu-rich_rpt_typical-subtyp"/>
</dbReference>
<evidence type="ECO:0000256" key="4">
    <source>
        <dbReference type="ARBA" id="ARBA00022692"/>
    </source>
</evidence>
<evidence type="ECO:0000256" key="6">
    <source>
        <dbReference type="ARBA" id="ARBA00022737"/>
    </source>
</evidence>
<dbReference type="PIRSF" id="PIRSF037595">
    <property type="entry name" value="Toll-like_receptor"/>
    <property type="match status" value="1"/>
</dbReference>
<evidence type="ECO:0000256" key="11">
    <source>
        <dbReference type="SAM" id="Phobius"/>
    </source>
</evidence>